<comment type="caution">
    <text evidence="1">The sequence shown here is derived from an EMBL/GenBank/DDBJ whole genome shotgun (WGS) entry which is preliminary data.</text>
</comment>
<gene>
    <name evidence="1" type="ORF">L2E82_45562</name>
</gene>
<accession>A0ACB8ZTV5</accession>
<reference evidence="2" key="1">
    <citation type="journal article" date="2022" name="Mol. Ecol. Resour.">
        <title>The genomes of chicory, endive, great burdock and yacon provide insights into Asteraceae palaeo-polyploidization history and plant inulin production.</title>
        <authorList>
            <person name="Fan W."/>
            <person name="Wang S."/>
            <person name="Wang H."/>
            <person name="Wang A."/>
            <person name="Jiang F."/>
            <person name="Liu H."/>
            <person name="Zhao H."/>
            <person name="Xu D."/>
            <person name="Zhang Y."/>
        </authorList>
    </citation>
    <scope>NUCLEOTIDE SEQUENCE [LARGE SCALE GENOMIC DNA]</scope>
    <source>
        <strain evidence="2">cv. Punajuju</strain>
    </source>
</reference>
<protein>
    <submittedName>
        <fullName evidence="1">Uncharacterized protein</fullName>
    </submittedName>
</protein>
<keyword evidence="2" id="KW-1185">Reference proteome</keyword>
<sequence length="129" mass="14544">MDCSEQREDDDELAVKETNRKNIPINNFPDQEQREDDDDSAVQETRMDCSENSVNSKARDKSVTPSCASTKGATFENTRIRNKEYTKADPTQERPNNSPLKKSDQFSNGQEEINSPVNVQLDTRVGCGL</sequence>
<evidence type="ECO:0000313" key="1">
    <source>
        <dbReference type="EMBL" id="KAI3700921.1"/>
    </source>
</evidence>
<organism evidence="1 2">
    <name type="scientific">Cichorium intybus</name>
    <name type="common">Chicory</name>
    <dbReference type="NCBI Taxonomy" id="13427"/>
    <lineage>
        <taxon>Eukaryota</taxon>
        <taxon>Viridiplantae</taxon>
        <taxon>Streptophyta</taxon>
        <taxon>Embryophyta</taxon>
        <taxon>Tracheophyta</taxon>
        <taxon>Spermatophyta</taxon>
        <taxon>Magnoliopsida</taxon>
        <taxon>eudicotyledons</taxon>
        <taxon>Gunneridae</taxon>
        <taxon>Pentapetalae</taxon>
        <taxon>asterids</taxon>
        <taxon>campanulids</taxon>
        <taxon>Asterales</taxon>
        <taxon>Asteraceae</taxon>
        <taxon>Cichorioideae</taxon>
        <taxon>Cichorieae</taxon>
        <taxon>Cichoriinae</taxon>
        <taxon>Cichorium</taxon>
    </lineage>
</organism>
<proteinExistence type="predicted"/>
<reference evidence="1 2" key="2">
    <citation type="journal article" date="2022" name="Mol. Ecol. Resour.">
        <title>The genomes of chicory, endive, great burdock and yacon provide insights into Asteraceae paleo-polyploidization history and plant inulin production.</title>
        <authorList>
            <person name="Fan W."/>
            <person name="Wang S."/>
            <person name="Wang H."/>
            <person name="Wang A."/>
            <person name="Jiang F."/>
            <person name="Liu H."/>
            <person name="Zhao H."/>
            <person name="Xu D."/>
            <person name="Zhang Y."/>
        </authorList>
    </citation>
    <scope>NUCLEOTIDE SEQUENCE [LARGE SCALE GENOMIC DNA]</scope>
    <source>
        <strain evidence="2">cv. Punajuju</strain>
        <tissue evidence="1">Leaves</tissue>
    </source>
</reference>
<name>A0ACB8ZTV5_CICIN</name>
<evidence type="ECO:0000313" key="2">
    <source>
        <dbReference type="Proteomes" id="UP001055811"/>
    </source>
</evidence>
<dbReference type="Proteomes" id="UP001055811">
    <property type="component" value="Linkage Group LG08"/>
</dbReference>
<dbReference type="EMBL" id="CM042016">
    <property type="protein sequence ID" value="KAI3700921.1"/>
    <property type="molecule type" value="Genomic_DNA"/>
</dbReference>